<name>M2XTN2_9MICC</name>
<evidence type="ECO:0000313" key="1">
    <source>
        <dbReference type="EMBL" id="EME36173.1"/>
    </source>
</evidence>
<organism evidence="1 2">
    <name type="scientific">Kocuria palustris PEL</name>
    <dbReference type="NCBI Taxonomy" id="1236550"/>
    <lineage>
        <taxon>Bacteria</taxon>
        <taxon>Bacillati</taxon>
        <taxon>Actinomycetota</taxon>
        <taxon>Actinomycetes</taxon>
        <taxon>Micrococcales</taxon>
        <taxon>Micrococcaceae</taxon>
        <taxon>Kocuria</taxon>
    </lineage>
</organism>
<keyword evidence="2" id="KW-1185">Reference proteome</keyword>
<dbReference type="EMBL" id="ANHZ02000017">
    <property type="protein sequence ID" value="EME36173.1"/>
    <property type="molecule type" value="Genomic_DNA"/>
</dbReference>
<reference evidence="1 2" key="1">
    <citation type="journal article" date="2014" name="Genome Announc.">
        <title>Draft Genome Sequence of Kocuria palustris PEL.</title>
        <authorList>
            <person name="Sharma G."/>
            <person name="Khatri I."/>
            <person name="Subramanian S."/>
        </authorList>
    </citation>
    <scope>NUCLEOTIDE SEQUENCE [LARGE SCALE GENOMIC DNA]</scope>
    <source>
        <strain evidence="1 2">PEL</strain>
    </source>
</reference>
<proteinExistence type="predicted"/>
<accession>M2XTN2</accession>
<dbReference type="AlphaFoldDB" id="M2XTN2"/>
<dbReference type="Proteomes" id="UP000009877">
    <property type="component" value="Unassembled WGS sequence"/>
</dbReference>
<protein>
    <submittedName>
        <fullName evidence="1">Uncharacterized protein</fullName>
    </submittedName>
</protein>
<evidence type="ECO:0000313" key="2">
    <source>
        <dbReference type="Proteomes" id="UP000009877"/>
    </source>
</evidence>
<gene>
    <name evidence="1" type="ORF">C884_00652</name>
</gene>
<comment type="caution">
    <text evidence="1">The sequence shown here is derived from an EMBL/GenBank/DDBJ whole genome shotgun (WGS) entry which is preliminary data.</text>
</comment>
<sequence>MVLAVDLRWSGAAGRLGRASTARPGGRAVVTPGGAQCAPDQCSRVAMPAVSTCSAPDAVR</sequence>